<dbReference type="PANTHER" id="PTHR47012:SF1">
    <property type="entry name" value="LAMIN TAIL DOMAIN-CONTAINING PROTEIN 1"/>
    <property type="match status" value="1"/>
</dbReference>
<dbReference type="GO" id="GO:0005635">
    <property type="term" value="C:nuclear envelope"/>
    <property type="evidence" value="ECO:0000266"/>
    <property type="project" value="RGD"/>
</dbReference>
<accession>A0A0G2K698</accession>
<feature type="region of interest" description="Disordered" evidence="1">
    <location>
        <begin position="128"/>
        <end position="179"/>
    </location>
</feature>
<dbReference type="GO" id="GO:0005634">
    <property type="term" value="C:nucleus"/>
    <property type="evidence" value="ECO:0000266"/>
    <property type="project" value="RGD"/>
</dbReference>
<reference evidence="3" key="2">
    <citation type="submission" date="2025-08" db="UniProtKB">
        <authorList>
            <consortium name="Ensembl"/>
        </authorList>
    </citation>
    <scope>IDENTIFICATION</scope>
    <source>
        <strain evidence="3">Brown Norway</strain>
    </source>
</reference>
<evidence type="ECO:0000313" key="5">
    <source>
        <dbReference type="RGD" id="1560077"/>
    </source>
</evidence>
<dbReference type="ExpressionAtlas" id="A0A0G2K698">
    <property type="expression patterns" value="baseline and differential"/>
</dbReference>
<dbReference type="STRING" id="10116.ENSRNOP00000073731"/>
<dbReference type="RefSeq" id="XP_017448329.1">
    <property type="nucleotide sequence ID" value="XM_017592840.3"/>
</dbReference>
<feature type="compositionally biased region" description="Polar residues" evidence="1">
    <location>
        <begin position="154"/>
        <end position="169"/>
    </location>
</feature>
<dbReference type="RefSeq" id="XP_063142665.1">
    <property type="nucleotide sequence ID" value="XM_063286595.1"/>
</dbReference>
<dbReference type="GeneTree" id="ENSGT00910000144343"/>
<dbReference type="Gene3D" id="2.60.40.1260">
    <property type="entry name" value="Lamin Tail domain"/>
    <property type="match status" value="1"/>
</dbReference>
<feature type="domain" description="LTD" evidence="2">
    <location>
        <begin position="223"/>
        <end position="341"/>
    </location>
</feature>
<dbReference type="RGD" id="1560077">
    <property type="gene designation" value="Lmntd1"/>
</dbReference>
<dbReference type="SMR" id="A0A0G2K698"/>
<evidence type="ECO:0000256" key="1">
    <source>
        <dbReference type="SAM" id="MobiDB-lite"/>
    </source>
</evidence>
<dbReference type="SUPFAM" id="SSF74853">
    <property type="entry name" value="Lamin A/C globular tail domain"/>
    <property type="match status" value="1"/>
</dbReference>
<dbReference type="GO" id="GO:0008283">
    <property type="term" value="P:cell population proliferation"/>
    <property type="evidence" value="ECO:0000266"/>
    <property type="project" value="RGD"/>
</dbReference>
<dbReference type="PANTHER" id="PTHR47012">
    <property type="entry name" value="LAMIN TAIL DOMAIN-CONTAINING PROTEIN 1"/>
    <property type="match status" value="1"/>
</dbReference>
<dbReference type="InterPro" id="IPR036415">
    <property type="entry name" value="Lamin_tail_dom_sf"/>
</dbReference>
<dbReference type="FunCoup" id="A0A0G2K698">
    <property type="interactions" value="5"/>
</dbReference>
<dbReference type="OrthoDB" id="102442at2759"/>
<dbReference type="Ensembl" id="ENSRNOT00000085386.3">
    <property type="protein sequence ID" value="ENSRNOP00000073731.1"/>
    <property type="gene ID" value="ENSRNOG00000015910.9"/>
</dbReference>
<reference evidence="3" key="1">
    <citation type="submission" date="2024-01" db="EMBL/GenBank/DDBJ databases">
        <title>GRCr8: a new rat reference genome assembly contstructed from accurate long reads and long range scaffolding.</title>
        <authorList>
            <person name="Doris P.A."/>
            <person name="Kalbfleisch T."/>
            <person name="Li K."/>
            <person name="Howe K."/>
            <person name="Wood J."/>
        </authorList>
    </citation>
    <scope>NUCLEOTIDE SEQUENCE [LARGE SCALE GENOMIC DNA]</scope>
    <source>
        <strain evidence="3">Brown Norway</strain>
    </source>
</reference>
<protein>
    <submittedName>
        <fullName evidence="3">Lamin tail domain containing 1</fullName>
    </submittedName>
</protein>
<feature type="region of interest" description="Disordered" evidence="1">
    <location>
        <begin position="1"/>
        <end position="22"/>
    </location>
</feature>
<dbReference type="GeneID" id="500362"/>
<sequence length="467" mass="51537">MSHLASSHRVQKSSLARPERRAKSPSYTDISFWVPVMHRVGSQYQFESVCEQSSGYPGMPAQQVTPVPSQRGGILRKEEKTGTITPSKQHSSVHFFPKVMDSSSTLHLLSGSFSHEASANFHQIPSAQDSLSPGGLLTSKSNVPSCSRKDSIPGKQSTHQAASPGTSLMTLKKQPKPSSDLDTYVLGDGEDYFLSLFGDSKKLTSHTSQAEDVSKHLSVILEEVGQFVSSSLGDIKIAEVNVKGFFVRLVNSSNEKEVEIGNYILQQNVNGQAVSLYRFPHNITMQASGTVTVWAAASEAKPQQPTDFVWEEQSRFRSSPDCTTILCKPSGEAIAWYTPIHWKQAWEKLETDIEFERCSVVIPSLKSHIFGRTTSSVSSINKEKQEPTQKTPPQVCSVLLREKEILLTVLPNKSPWCRSPDTPPHPYSSLIEWHDSDFPGSSLGTQPKPQSTKPKPDPGTKEKKSTR</sequence>
<evidence type="ECO:0000313" key="3">
    <source>
        <dbReference type="Ensembl" id="ENSRNOP00000073731.1"/>
    </source>
</evidence>
<name>A0A0G2K698_RAT</name>
<dbReference type="CTD" id="160492"/>
<proteinExistence type="predicted"/>
<dbReference type="PROSITE" id="PS51841">
    <property type="entry name" value="LTD"/>
    <property type="match status" value="1"/>
</dbReference>
<dbReference type="Pfam" id="PF00932">
    <property type="entry name" value="LTD"/>
    <property type="match status" value="1"/>
</dbReference>
<evidence type="ECO:0000313" key="4">
    <source>
        <dbReference type="Proteomes" id="UP000002494"/>
    </source>
</evidence>
<dbReference type="InParanoid" id="A0A0G2K698"/>
<dbReference type="GO" id="GO:0005737">
    <property type="term" value="C:cytoplasm"/>
    <property type="evidence" value="ECO:0000266"/>
    <property type="project" value="RGD"/>
</dbReference>
<feature type="region of interest" description="Disordered" evidence="1">
    <location>
        <begin position="427"/>
        <end position="467"/>
    </location>
</feature>
<dbReference type="InterPro" id="IPR042840">
    <property type="entry name" value="LMNTD1"/>
</dbReference>
<reference evidence="3" key="3">
    <citation type="submission" date="2025-09" db="UniProtKB">
        <authorList>
            <consortium name="Ensembl"/>
        </authorList>
    </citation>
    <scope>IDENTIFICATION</scope>
    <source>
        <strain evidence="3">Brown Norway</strain>
    </source>
</reference>
<keyword evidence="4" id="KW-1185">Reference proteome</keyword>
<feature type="compositionally biased region" description="Basic and acidic residues" evidence="1">
    <location>
        <begin position="454"/>
        <end position="467"/>
    </location>
</feature>
<dbReference type="InterPro" id="IPR001322">
    <property type="entry name" value="Lamin_tail_dom"/>
</dbReference>
<feature type="region of interest" description="Disordered" evidence="1">
    <location>
        <begin position="376"/>
        <end position="395"/>
    </location>
</feature>
<gene>
    <name evidence="3 5" type="primary">Lmntd1</name>
    <name evidence="5" type="synonym">LOC100912509</name>
</gene>
<dbReference type="AGR" id="RGD:1560077"/>
<dbReference type="Proteomes" id="UP000002494">
    <property type="component" value="Chromosome 4"/>
</dbReference>
<evidence type="ECO:0000259" key="2">
    <source>
        <dbReference type="PROSITE" id="PS51841"/>
    </source>
</evidence>
<organism evidence="3 4">
    <name type="scientific">Rattus norvegicus</name>
    <name type="common">Rat</name>
    <dbReference type="NCBI Taxonomy" id="10116"/>
    <lineage>
        <taxon>Eukaryota</taxon>
        <taxon>Metazoa</taxon>
        <taxon>Chordata</taxon>
        <taxon>Craniata</taxon>
        <taxon>Vertebrata</taxon>
        <taxon>Euteleostomi</taxon>
        <taxon>Mammalia</taxon>
        <taxon>Eutheria</taxon>
        <taxon>Euarchontoglires</taxon>
        <taxon>Glires</taxon>
        <taxon>Rodentia</taxon>
        <taxon>Myomorpha</taxon>
        <taxon>Muroidea</taxon>
        <taxon>Muridae</taxon>
        <taxon>Murinae</taxon>
        <taxon>Rattus</taxon>
    </lineage>
</organism>
<dbReference type="AlphaFoldDB" id="A0A0G2K698"/>
<dbReference type="Bgee" id="ENSRNOG00000015910">
    <property type="expression patterns" value="Expressed in testis and 2 other cell types or tissues"/>
</dbReference>